<dbReference type="Proteomes" id="UP000032142">
    <property type="component" value="Unassembled WGS sequence"/>
</dbReference>
<reference evidence="2" key="1">
    <citation type="submission" date="2014-09" db="EMBL/GenBank/DDBJ databases">
        <authorList>
            <person name="Mudge J."/>
            <person name="Ramaraj T."/>
            <person name="Lindquist I.E."/>
            <person name="Bharti A.K."/>
            <person name="Sundararajan A."/>
            <person name="Cameron C.T."/>
            <person name="Woodward J.E."/>
            <person name="May G.D."/>
            <person name="Brubaker C."/>
            <person name="Broadhvest J."/>
            <person name="Wilkins T.A."/>
        </authorList>
    </citation>
    <scope>NUCLEOTIDE SEQUENCE</scope>
    <source>
        <strain evidence="2">cv. AKA8401</strain>
    </source>
</reference>
<gene>
    <name evidence="1" type="ORF">F383_12286</name>
</gene>
<organism evidence="1 2">
    <name type="scientific">Gossypium arboreum</name>
    <name type="common">Tree cotton</name>
    <name type="synonym">Gossypium nanking</name>
    <dbReference type="NCBI Taxonomy" id="29729"/>
    <lineage>
        <taxon>Eukaryota</taxon>
        <taxon>Viridiplantae</taxon>
        <taxon>Streptophyta</taxon>
        <taxon>Embryophyta</taxon>
        <taxon>Tracheophyta</taxon>
        <taxon>Spermatophyta</taxon>
        <taxon>Magnoliopsida</taxon>
        <taxon>eudicotyledons</taxon>
        <taxon>Gunneridae</taxon>
        <taxon>Pentapetalae</taxon>
        <taxon>rosids</taxon>
        <taxon>malvids</taxon>
        <taxon>Malvales</taxon>
        <taxon>Malvaceae</taxon>
        <taxon>Malvoideae</taxon>
        <taxon>Gossypium</taxon>
    </lineage>
</organism>
<evidence type="ECO:0000313" key="2">
    <source>
        <dbReference type="Proteomes" id="UP000032142"/>
    </source>
</evidence>
<dbReference type="AlphaFoldDB" id="A0A0B0NAK2"/>
<protein>
    <submittedName>
        <fullName evidence="1">Uncharacterized protein</fullName>
    </submittedName>
</protein>
<evidence type="ECO:0000313" key="1">
    <source>
        <dbReference type="EMBL" id="KHG11588.1"/>
    </source>
</evidence>
<name>A0A0B0NAK2_GOSAR</name>
<keyword evidence="2" id="KW-1185">Reference proteome</keyword>
<dbReference type="EMBL" id="KN396142">
    <property type="protein sequence ID" value="KHG11588.1"/>
    <property type="molecule type" value="Genomic_DNA"/>
</dbReference>
<sequence>MLSLGLSSPHPLHYLLNTRNTISATYTYVAKATS</sequence>
<accession>A0A0B0NAK2</accession>
<proteinExistence type="predicted"/>